<feature type="compositionally biased region" description="Polar residues" evidence="1">
    <location>
        <begin position="388"/>
        <end position="422"/>
    </location>
</feature>
<feature type="region of interest" description="Disordered" evidence="1">
    <location>
        <begin position="1"/>
        <end position="196"/>
    </location>
</feature>
<evidence type="ECO:0000256" key="1">
    <source>
        <dbReference type="SAM" id="MobiDB-lite"/>
    </source>
</evidence>
<feature type="region of interest" description="Disordered" evidence="1">
    <location>
        <begin position="1005"/>
        <end position="1024"/>
    </location>
</feature>
<feature type="compositionally biased region" description="Basic residues" evidence="1">
    <location>
        <begin position="458"/>
        <end position="468"/>
    </location>
</feature>
<accession>A0AA38Q769</accession>
<feature type="region of interest" description="Disordered" evidence="1">
    <location>
        <begin position="348"/>
        <end position="470"/>
    </location>
</feature>
<protein>
    <submittedName>
        <fullName evidence="2">Uncharacterized protein</fullName>
    </submittedName>
</protein>
<proteinExistence type="predicted"/>
<feature type="compositionally biased region" description="Polar residues" evidence="1">
    <location>
        <begin position="175"/>
        <end position="190"/>
    </location>
</feature>
<reference evidence="2" key="1">
    <citation type="submission" date="2022-08" db="EMBL/GenBank/DDBJ databases">
        <authorList>
            <consortium name="DOE Joint Genome Institute"/>
            <person name="Min B."/>
            <person name="Riley R."/>
            <person name="Sierra-Patev S."/>
            <person name="Naranjo-Ortiz M."/>
            <person name="Looney B."/>
            <person name="Konkel Z."/>
            <person name="Slot J.C."/>
            <person name="Sakamoto Y."/>
            <person name="Steenwyk J.L."/>
            <person name="Rokas A."/>
            <person name="Carro J."/>
            <person name="Camarero S."/>
            <person name="Ferreira P."/>
            <person name="Molpeceres G."/>
            <person name="Ruiz-Duenas F.J."/>
            <person name="Serrano A."/>
            <person name="Henrissat B."/>
            <person name="Drula E."/>
            <person name="Hughes K.W."/>
            <person name="Mata J.L."/>
            <person name="Ishikawa N.K."/>
            <person name="Vargas-Isla R."/>
            <person name="Ushijima S."/>
            <person name="Smith C.A."/>
            <person name="Ahrendt S."/>
            <person name="Andreopoulos W."/>
            <person name="He G."/>
            <person name="Labutti K."/>
            <person name="Lipzen A."/>
            <person name="Ng V."/>
            <person name="Sandor L."/>
            <person name="Barry K."/>
            <person name="Martinez A.T."/>
            <person name="Xiao Y."/>
            <person name="Gibbons J.G."/>
            <person name="Terashima K."/>
            <person name="Hibbett D.S."/>
            <person name="Grigoriev I.V."/>
        </authorList>
    </citation>
    <scope>NUCLEOTIDE SEQUENCE</scope>
    <source>
        <strain evidence="2">TFB7829</strain>
    </source>
</reference>
<feature type="region of interest" description="Disordered" evidence="1">
    <location>
        <begin position="236"/>
        <end position="318"/>
    </location>
</feature>
<sequence>MAAGEMGKSLKRPERISSSSAMAQLARDPETSILRRSTRVGRLPSRYPHSANTTGPTSPHVLPSSSNKRKRTSSTHEERPTSRASKRSHTIRVDTPTANRPAPALLNSEPSISTRSQRHRRRHPSVFDEEFPSADTSQAASTSSLPSLPADDPVDSTQRRTRKKENVVGKKFATDSGTPVSPIRTQNRISSLKGKERAVDTSSLNCDDVSSPSLQSLGFSAQRALLTIEDVLPERLHTRSKPTPPPFLQTTLGVSSSVGVPNPSDISTNLEPEQSEETLRRRLPSSALTKHTPKASLTKRKRTLSAGAHTDKKKAKTIELESQNYEDPDSPILAGGLQINTNIVSDSLMHKPTDLDPMPPPNPIPKLIVTPSPPNSSPVTIPAFSPNPHESGSISSVRDQNGSSSEVSWDWNTETQPITPMDSSALEYAPSPALQSNDPVEACSPDDTCGRPSSRTSSGKRNRRRLPRAARITQRPSETLFTLACRERVDYLSVALSFEPTTYLPSLRNRKYYYLGQLRDYEADQAFEFFTRISASSKLDAASSTSNNPPSSASSPPTRPQSPTWSLLAHWEGRLQDAGDWDGHMDNMHPLSPPVSPPASTDQDIPDREPDFRTEDYFPFELAESDEEEEERTEHSSTSDPSSGAAITDEEHEDTESDESDESEDFLAVQCEGEMQLTLPVYTPTPSSLAEALTPLVPSEPSQNVLTGVFALPVSPPSKKLEFPQEVPPFVTRSPTPEEKDIVPPPLSIPPPPLATIIPAQSRLHESDRFSEIFQQEILPACQADKVRELFQTDMPVTFSTSTCPSVLRAEIERQAVNRLRTPYTRLLNYASRKLGSIGHGTPIDPNRRRNLIAWLEDRKTVEHASTPVKAYTQNDEEQLPPLGSAAWYAMRFPLTLSSDSVINSAACKSNAFMMPSGPIASSPQALLAGNQHQLERQATFDANWPPLTIQPGELETFRNQNWMDPKAYFGDGGVSSSDIMQNVFQQGSSHGCGTDQAHYEYPQAATGNSNHDATPHGNGELNHNTASNVAPLRFSPKIAMDENLSDEDAEGDIDPDVIQSVSVSRFTTNSSTIASSGRSLTTVAHGNDSFRTSVSAGMDSFPVLPSHVHSNESTGFGSSRPSSEFHDGGRMGIYDGTVGPIANDIVGHTLPNVEMSHSGSVPSRSFTDTNPASFPDSGIQGVGMNLNVGVSVGFGVSMGMGINRFGMDMMGVGVGLGMIGFPVVETDSWFLPGSSPPSSSLPSPGTNGEYHEHGVGGMGAFGNNSIYNDSLPDHARERYGSPSSAESAYPLGFAMG</sequence>
<dbReference type="Proteomes" id="UP001163850">
    <property type="component" value="Unassembled WGS sequence"/>
</dbReference>
<feature type="compositionally biased region" description="Basic and acidic residues" evidence="1">
    <location>
        <begin position="605"/>
        <end position="616"/>
    </location>
</feature>
<feature type="compositionally biased region" description="Basic and acidic residues" evidence="1">
    <location>
        <begin position="577"/>
        <end position="587"/>
    </location>
</feature>
<evidence type="ECO:0000313" key="3">
    <source>
        <dbReference type="Proteomes" id="UP001163850"/>
    </source>
</evidence>
<name>A0AA38Q769_9AGAR</name>
<dbReference type="EMBL" id="MU801904">
    <property type="protein sequence ID" value="KAJ3988818.1"/>
    <property type="molecule type" value="Genomic_DNA"/>
</dbReference>
<gene>
    <name evidence="2" type="ORF">F5890DRAFT_1602572</name>
</gene>
<evidence type="ECO:0000313" key="2">
    <source>
        <dbReference type="EMBL" id="KAJ3988818.1"/>
    </source>
</evidence>
<feature type="compositionally biased region" description="Low complexity" evidence="1">
    <location>
        <begin position="133"/>
        <end position="151"/>
    </location>
</feature>
<feature type="compositionally biased region" description="Low complexity" evidence="1">
    <location>
        <begin position="541"/>
        <end position="564"/>
    </location>
</feature>
<feature type="region of interest" description="Disordered" evidence="1">
    <location>
        <begin position="577"/>
        <end position="665"/>
    </location>
</feature>
<comment type="caution">
    <text evidence="2">The sequence shown here is derived from an EMBL/GenBank/DDBJ whole genome shotgun (WGS) entry which is preliminary data.</text>
</comment>
<feature type="compositionally biased region" description="Basic residues" evidence="1">
    <location>
        <begin position="291"/>
        <end position="303"/>
    </location>
</feature>
<feature type="region of interest" description="Disordered" evidence="1">
    <location>
        <begin position="539"/>
        <end position="564"/>
    </location>
</feature>
<feature type="compositionally biased region" description="Acidic residues" evidence="1">
    <location>
        <begin position="648"/>
        <end position="665"/>
    </location>
</feature>
<organism evidence="2 3">
    <name type="scientific">Lentinula detonsa</name>
    <dbReference type="NCBI Taxonomy" id="2804962"/>
    <lineage>
        <taxon>Eukaryota</taxon>
        <taxon>Fungi</taxon>
        <taxon>Dikarya</taxon>
        <taxon>Basidiomycota</taxon>
        <taxon>Agaricomycotina</taxon>
        <taxon>Agaricomycetes</taxon>
        <taxon>Agaricomycetidae</taxon>
        <taxon>Agaricales</taxon>
        <taxon>Marasmiineae</taxon>
        <taxon>Omphalotaceae</taxon>
        <taxon>Lentinula</taxon>
    </lineage>
</organism>
<feature type="compositionally biased region" description="Pro residues" evidence="1">
    <location>
        <begin position="743"/>
        <end position="752"/>
    </location>
</feature>
<feature type="region of interest" description="Disordered" evidence="1">
    <location>
        <begin position="727"/>
        <end position="752"/>
    </location>
</feature>